<organism evidence="3 4">
    <name type="scientific">Yoonia vestfoldensis</name>
    <dbReference type="NCBI Taxonomy" id="245188"/>
    <lineage>
        <taxon>Bacteria</taxon>
        <taxon>Pseudomonadati</taxon>
        <taxon>Pseudomonadota</taxon>
        <taxon>Alphaproteobacteria</taxon>
        <taxon>Rhodobacterales</taxon>
        <taxon>Paracoccaceae</taxon>
        <taxon>Yoonia</taxon>
    </lineage>
</organism>
<gene>
    <name evidence="3" type="ORF">LOKVESSMR4R_01984</name>
</gene>
<dbReference type="EMBL" id="CP021431">
    <property type="protein sequence ID" value="ARU01296.1"/>
    <property type="molecule type" value="Genomic_DNA"/>
</dbReference>
<dbReference type="PANTHER" id="PTHR12526:SF510">
    <property type="entry name" value="D-INOSITOL 3-PHOSPHATE GLYCOSYLTRANSFERASE"/>
    <property type="match status" value="1"/>
</dbReference>
<dbReference type="SUPFAM" id="SSF53756">
    <property type="entry name" value="UDP-Glycosyltransferase/glycogen phosphorylase"/>
    <property type="match status" value="1"/>
</dbReference>
<dbReference type="GO" id="GO:0016757">
    <property type="term" value="F:glycosyltransferase activity"/>
    <property type="evidence" value="ECO:0007669"/>
    <property type="project" value="UniProtKB-KW"/>
</dbReference>
<dbReference type="Gene3D" id="3.40.50.2000">
    <property type="entry name" value="Glycogen Phosphorylase B"/>
    <property type="match status" value="1"/>
</dbReference>
<reference evidence="3 4" key="1">
    <citation type="submission" date="2017-05" db="EMBL/GenBank/DDBJ databases">
        <title>Genome Sequence of Loktanella vestfoldensis Strain SMR4r Isolated from a Culture of the Diatom Skeletonema marinoi.</title>
        <authorList>
            <person name="Topel M."/>
            <person name="Pinder M.I.M."/>
            <person name="Johansson O.N."/>
            <person name="Kourtchenko O."/>
            <person name="Godhe A."/>
            <person name="Clarke A.K."/>
        </authorList>
    </citation>
    <scope>NUCLEOTIDE SEQUENCE [LARGE SCALE GENOMIC DNA]</scope>
    <source>
        <strain evidence="3 4">SMR4r</strain>
    </source>
</reference>
<dbReference type="PANTHER" id="PTHR12526">
    <property type="entry name" value="GLYCOSYLTRANSFERASE"/>
    <property type="match status" value="1"/>
</dbReference>
<sequence length="418" mass="43789">MGCIGYPAPIHGFGQPAAKENTLSHKIVHIVPTRPDPQGTGADLRNTALHQGLAALGDVVLVAVDDFLPQGSAIVPCKRSVIEADLPACTVKSVVAQVQALAPALIVLEGVALADIAYGLMAVGQGYVLDMHNVESDLRRQMDRAKRGRWAPIRYRRRWQDASRAEAAVIRGALRVIGCSDQDGQRAMALAGRDIVFHVVPNPVPGWCQDRVLPVMTAPAQNRILFVGHLGYAPNIIAAKRLLTRIFPAIRLAAPDAALDICGRMPQPKLRALAAATPKATLHADPVDLAPHYAAASVAVIPLTEGGGTRLKVLEALAVGLPIVASAKAVEGIGLVPGHHYLMAETDAQYVDAALQVMRDAGLAARLAGNGKAWVQDRFSAAAIGRAVAAALASLLDSAGHDAPALDAALPAKDSRPG</sequence>
<name>A0A1Y0ECG5_9RHOB</name>
<dbReference type="AlphaFoldDB" id="A0A1Y0ECG5"/>
<keyword evidence="2 3" id="KW-0808">Transferase</keyword>
<accession>A0A1Y0ECG5</accession>
<evidence type="ECO:0000256" key="1">
    <source>
        <dbReference type="ARBA" id="ARBA00022676"/>
    </source>
</evidence>
<protein>
    <submittedName>
        <fullName evidence="3">Glycosyl transferases group 1</fullName>
    </submittedName>
</protein>
<keyword evidence="1" id="KW-0328">Glycosyltransferase</keyword>
<keyword evidence="4" id="KW-1185">Reference proteome</keyword>
<dbReference type="CDD" id="cd03801">
    <property type="entry name" value="GT4_PimA-like"/>
    <property type="match status" value="1"/>
</dbReference>
<evidence type="ECO:0000256" key="2">
    <source>
        <dbReference type="ARBA" id="ARBA00022679"/>
    </source>
</evidence>
<dbReference type="KEGG" id="lvs:LOKVESSMR4R_01984"/>
<dbReference type="Pfam" id="PF13692">
    <property type="entry name" value="Glyco_trans_1_4"/>
    <property type="match status" value="1"/>
</dbReference>
<evidence type="ECO:0000313" key="3">
    <source>
        <dbReference type="EMBL" id="ARU01296.1"/>
    </source>
</evidence>
<evidence type="ECO:0000313" key="4">
    <source>
        <dbReference type="Proteomes" id="UP000195273"/>
    </source>
</evidence>
<proteinExistence type="predicted"/>
<dbReference type="Proteomes" id="UP000195273">
    <property type="component" value="Chromosome"/>
</dbReference>